<keyword evidence="13" id="KW-0378">Hydrolase</keyword>
<evidence type="ECO:0000256" key="1">
    <source>
        <dbReference type="ARBA" id="ARBA00004651"/>
    </source>
</evidence>
<keyword evidence="7 10" id="KW-1133">Transmembrane helix</keyword>
<reference evidence="13 14" key="1">
    <citation type="submission" date="2015-09" db="EMBL/GenBank/DDBJ databases">
        <authorList>
            <consortium name="Pathogen Informatics"/>
        </authorList>
    </citation>
    <scope>NUCLEOTIDE SEQUENCE [LARGE SCALE GENOMIC DNA]</scope>
    <source>
        <strain evidence="13 14">2789STDY5608850</strain>
    </source>
</reference>
<evidence type="ECO:0000313" key="13">
    <source>
        <dbReference type="EMBL" id="CUP46554.1"/>
    </source>
</evidence>
<dbReference type="GO" id="GO:0005524">
    <property type="term" value="F:ATP binding"/>
    <property type="evidence" value="ECO:0007669"/>
    <property type="project" value="UniProtKB-KW"/>
</dbReference>
<dbReference type="GO" id="GO:0016887">
    <property type="term" value="F:ATP hydrolysis activity"/>
    <property type="evidence" value="ECO:0007669"/>
    <property type="project" value="InterPro"/>
</dbReference>
<evidence type="ECO:0000256" key="6">
    <source>
        <dbReference type="ARBA" id="ARBA00022840"/>
    </source>
</evidence>
<dbReference type="GO" id="GO:0005886">
    <property type="term" value="C:plasma membrane"/>
    <property type="evidence" value="ECO:0007669"/>
    <property type="project" value="UniProtKB-SubCell"/>
</dbReference>
<evidence type="ECO:0000256" key="9">
    <source>
        <dbReference type="SAM" id="MobiDB-lite"/>
    </source>
</evidence>
<evidence type="ECO:0000256" key="5">
    <source>
        <dbReference type="ARBA" id="ARBA00022741"/>
    </source>
</evidence>
<dbReference type="InterPro" id="IPR017871">
    <property type="entry name" value="ABC_transporter-like_CS"/>
</dbReference>
<name>A0A174NCZ3_9FIRM</name>
<dbReference type="PROSITE" id="PS00211">
    <property type="entry name" value="ABC_TRANSPORTER_1"/>
    <property type="match status" value="1"/>
</dbReference>
<dbReference type="Proteomes" id="UP000095651">
    <property type="component" value="Unassembled WGS sequence"/>
</dbReference>
<feature type="domain" description="ABC transmembrane type-1" evidence="12">
    <location>
        <begin position="17"/>
        <end position="299"/>
    </location>
</feature>
<dbReference type="InterPro" id="IPR036640">
    <property type="entry name" value="ABC1_TM_sf"/>
</dbReference>
<evidence type="ECO:0000256" key="4">
    <source>
        <dbReference type="ARBA" id="ARBA00022692"/>
    </source>
</evidence>
<dbReference type="AlphaFoldDB" id="A0A174NCZ3"/>
<dbReference type="InterPro" id="IPR039421">
    <property type="entry name" value="Type_1_exporter"/>
</dbReference>
<sequence length="587" mass="65675">MKKIFSYYLKPYYLRMAIGFLIKFTGTLMDLFLPWTLAYMIDTVIPANQRPEIFLWGFFMIFCSILAVVFSVAANRMASRVASSAIETIRGDLFEKVSRLSNTQIDRFTRPSLISRLTSDTYNVHQMLGRVQRLGVRAPILLIGGITMTMALDPVLACILLAVLPLLTIVVVVVSRKTIPMFSVLQERVDRFVRLIREDIAGIRVIKALSKESYERERFDRANREVVDWERKATVTTSITNPVMNVLLNLGLVAVILAGACRVNQGTSEVGKILAFMTYFTIILNALMSISRLFIMISKAAASASRIVKVLDADQELVLQEMEAEEESAWETETGTEKKTGTGEENGAVHVEFDHVSFSYNKVENNLEDISFRLKRGETLGIIGATGAGKTTIVNLLMRFYDADQGAVRIDGKDVRTMGLHDLRKRFGTVFQNDTIFEDTIMENINMGRELSEEAVMEAVLYGRASEFVEEKGGISAQLDIKGANLSGGQKQRILIARALAAKPDILILDDSSSALDYKTDAALRKELREHFAETTCVIIAQRISSIMNSDHIMVLEDGQMIGYGTHQELMETCEIYREIGKSQMGI</sequence>
<dbReference type="CDD" id="cd18548">
    <property type="entry name" value="ABC_6TM_Tm287_like"/>
    <property type="match status" value="1"/>
</dbReference>
<evidence type="ECO:0000256" key="10">
    <source>
        <dbReference type="SAM" id="Phobius"/>
    </source>
</evidence>
<dbReference type="GO" id="GO:0015421">
    <property type="term" value="F:ABC-type oligopeptide transporter activity"/>
    <property type="evidence" value="ECO:0007669"/>
    <property type="project" value="TreeGrafter"/>
</dbReference>
<dbReference type="Pfam" id="PF00664">
    <property type="entry name" value="ABC_membrane"/>
    <property type="match status" value="1"/>
</dbReference>
<dbReference type="Gene3D" id="1.20.1560.10">
    <property type="entry name" value="ABC transporter type 1, transmembrane domain"/>
    <property type="match status" value="1"/>
</dbReference>
<keyword evidence="5" id="KW-0547">Nucleotide-binding</keyword>
<evidence type="ECO:0000313" key="14">
    <source>
        <dbReference type="Proteomes" id="UP000095651"/>
    </source>
</evidence>
<dbReference type="Gene3D" id="3.40.50.300">
    <property type="entry name" value="P-loop containing nucleotide triphosphate hydrolases"/>
    <property type="match status" value="1"/>
</dbReference>
<keyword evidence="2" id="KW-0813">Transport</keyword>
<evidence type="ECO:0000259" key="11">
    <source>
        <dbReference type="PROSITE" id="PS50893"/>
    </source>
</evidence>
<evidence type="ECO:0000256" key="8">
    <source>
        <dbReference type="ARBA" id="ARBA00023136"/>
    </source>
</evidence>
<evidence type="ECO:0000256" key="3">
    <source>
        <dbReference type="ARBA" id="ARBA00022475"/>
    </source>
</evidence>
<dbReference type="FunFam" id="3.40.50.300:FF:000221">
    <property type="entry name" value="Multidrug ABC transporter ATP-binding protein"/>
    <property type="match status" value="1"/>
</dbReference>
<proteinExistence type="predicted"/>
<feature type="transmembrane region" description="Helical" evidence="10">
    <location>
        <begin position="243"/>
        <end position="261"/>
    </location>
</feature>
<dbReference type="InterPro" id="IPR003593">
    <property type="entry name" value="AAA+_ATPase"/>
</dbReference>
<keyword evidence="3" id="KW-1003">Cell membrane</keyword>
<dbReference type="PANTHER" id="PTHR43394">
    <property type="entry name" value="ATP-DEPENDENT PERMEASE MDL1, MITOCHONDRIAL"/>
    <property type="match status" value="1"/>
</dbReference>
<evidence type="ECO:0000256" key="2">
    <source>
        <dbReference type="ARBA" id="ARBA00022448"/>
    </source>
</evidence>
<dbReference type="InterPro" id="IPR003439">
    <property type="entry name" value="ABC_transporter-like_ATP-bd"/>
</dbReference>
<dbReference type="SUPFAM" id="SSF52540">
    <property type="entry name" value="P-loop containing nucleoside triphosphate hydrolases"/>
    <property type="match status" value="1"/>
</dbReference>
<dbReference type="SUPFAM" id="SSF90123">
    <property type="entry name" value="ABC transporter transmembrane region"/>
    <property type="match status" value="1"/>
</dbReference>
<feature type="transmembrane region" description="Helical" evidence="10">
    <location>
        <begin position="12"/>
        <end position="33"/>
    </location>
</feature>
<dbReference type="PANTHER" id="PTHR43394:SF1">
    <property type="entry name" value="ATP-BINDING CASSETTE SUB-FAMILY B MEMBER 10, MITOCHONDRIAL"/>
    <property type="match status" value="1"/>
</dbReference>
<keyword evidence="6" id="KW-0067">ATP-binding</keyword>
<feature type="domain" description="ABC transporter" evidence="11">
    <location>
        <begin position="351"/>
        <end position="583"/>
    </location>
</feature>
<protein>
    <submittedName>
        <fullName evidence="13">ABC transporter</fullName>
        <ecNumber evidence="13">3.6.3.-</ecNumber>
    </submittedName>
</protein>
<feature type="transmembrane region" description="Helical" evidence="10">
    <location>
        <begin position="140"/>
        <end position="173"/>
    </location>
</feature>
<gene>
    <name evidence="13" type="primary">yheH_2</name>
    <name evidence="13" type="ORF">ERS852407_06022</name>
</gene>
<keyword evidence="8 10" id="KW-0472">Membrane</keyword>
<evidence type="ECO:0000259" key="12">
    <source>
        <dbReference type="PROSITE" id="PS50929"/>
    </source>
</evidence>
<comment type="subcellular location">
    <subcellularLocation>
        <location evidence="1">Cell membrane</location>
        <topology evidence="1">Multi-pass membrane protein</topology>
    </subcellularLocation>
</comment>
<dbReference type="InterPro" id="IPR011527">
    <property type="entry name" value="ABC1_TM_dom"/>
</dbReference>
<dbReference type="EC" id="3.6.3.-" evidence="13"/>
<dbReference type="InterPro" id="IPR027417">
    <property type="entry name" value="P-loop_NTPase"/>
</dbReference>
<accession>A0A174NCZ3</accession>
<dbReference type="SMART" id="SM00382">
    <property type="entry name" value="AAA"/>
    <property type="match status" value="1"/>
</dbReference>
<organism evidence="13 14">
    <name type="scientific">Hungatella hathewayi</name>
    <dbReference type="NCBI Taxonomy" id="154046"/>
    <lineage>
        <taxon>Bacteria</taxon>
        <taxon>Bacillati</taxon>
        <taxon>Bacillota</taxon>
        <taxon>Clostridia</taxon>
        <taxon>Lachnospirales</taxon>
        <taxon>Lachnospiraceae</taxon>
        <taxon>Hungatella</taxon>
    </lineage>
</organism>
<dbReference type="RefSeq" id="WP_055660833.1">
    <property type="nucleotide sequence ID" value="NZ_CABIXC010000034.1"/>
</dbReference>
<dbReference type="Pfam" id="PF00005">
    <property type="entry name" value="ABC_tran"/>
    <property type="match status" value="1"/>
</dbReference>
<dbReference type="PROSITE" id="PS50893">
    <property type="entry name" value="ABC_TRANSPORTER_2"/>
    <property type="match status" value="1"/>
</dbReference>
<evidence type="ECO:0000256" key="7">
    <source>
        <dbReference type="ARBA" id="ARBA00022989"/>
    </source>
</evidence>
<dbReference type="PROSITE" id="PS50929">
    <property type="entry name" value="ABC_TM1F"/>
    <property type="match status" value="1"/>
</dbReference>
<keyword evidence="4 10" id="KW-0812">Transmembrane</keyword>
<dbReference type="EMBL" id="CYZE01000034">
    <property type="protein sequence ID" value="CUP46554.1"/>
    <property type="molecule type" value="Genomic_DNA"/>
</dbReference>
<feature type="transmembrane region" description="Helical" evidence="10">
    <location>
        <begin position="53"/>
        <end position="74"/>
    </location>
</feature>
<feature type="transmembrane region" description="Helical" evidence="10">
    <location>
        <begin position="273"/>
        <end position="295"/>
    </location>
</feature>
<feature type="region of interest" description="Disordered" evidence="9">
    <location>
        <begin position="324"/>
        <end position="343"/>
    </location>
</feature>